<dbReference type="Pfam" id="PF13545">
    <property type="entry name" value="HTH_Crp_2"/>
    <property type="match status" value="1"/>
</dbReference>
<evidence type="ECO:0000256" key="3">
    <source>
        <dbReference type="ARBA" id="ARBA00023163"/>
    </source>
</evidence>
<dbReference type="PROSITE" id="PS51063">
    <property type="entry name" value="HTH_CRP_2"/>
    <property type="match status" value="1"/>
</dbReference>
<proteinExistence type="predicted"/>
<evidence type="ECO:0000256" key="1">
    <source>
        <dbReference type="ARBA" id="ARBA00023015"/>
    </source>
</evidence>
<feature type="domain" description="Cyclic nucleotide-binding" evidence="4">
    <location>
        <begin position="12"/>
        <end position="133"/>
    </location>
</feature>
<dbReference type="InterPro" id="IPR018490">
    <property type="entry name" value="cNMP-bd_dom_sf"/>
</dbReference>
<dbReference type="Pfam" id="PF00027">
    <property type="entry name" value="cNMP_binding"/>
    <property type="match status" value="1"/>
</dbReference>
<feature type="domain" description="HTH crp-type" evidence="5">
    <location>
        <begin position="147"/>
        <end position="221"/>
    </location>
</feature>
<dbReference type="PANTHER" id="PTHR24567:SF74">
    <property type="entry name" value="HTH-TYPE TRANSCRIPTIONAL REGULATOR ARCR"/>
    <property type="match status" value="1"/>
</dbReference>
<dbReference type="SUPFAM" id="SSF46785">
    <property type="entry name" value="Winged helix' DNA-binding domain"/>
    <property type="match status" value="1"/>
</dbReference>
<evidence type="ECO:0000313" key="7">
    <source>
        <dbReference type="Proteomes" id="UP001375370"/>
    </source>
</evidence>
<dbReference type="Gene3D" id="2.60.120.10">
    <property type="entry name" value="Jelly Rolls"/>
    <property type="match status" value="1"/>
</dbReference>
<dbReference type="SMART" id="SM00100">
    <property type="entry name" value="cNMP"/>
    <property type="match status" value="1"/>
</dbReference>
<dbReference type="Gene3D" id="1.10.10.10">
    <property type="entry name" value="Winged helix-like DNA-binding domain superfamily/Winged helix DNA-binding domain"/>
    <property type="match status" value="1"/>
</dbReference>
<evidence type="ECO:0000259" key="4">
    <source>
        <dbReference type="PROSITE" id="PS50042"/>
    </source>
</evidence>
<dbReference type="InterPro" id="IPR014710">
    <property type="entry name" value="RmlC-like_jellyroll"/>
</dbReference>
<dbReference type="InterPro" id="IPR036388">
    <property type="entry name" value="WH-like_DNA-bd_sf"/>
</dbReference>
<dbReference type="InterPro" id="IPR050397">
    <property type="entry name" value="Env_Response_Regulators"/>
</dbReference>
<name>A0ABZ2J563_9CHLR</name>
<dbReference type="Proteomes" id="UP001375370">
    <property type="component" value="Chromosome"/>
</dbReference>
<evidence type="ECO:0000256" key="2">
    <source>
        <dbReference type="ARBA" id="ARBA00023125"/>
    </source>
</evidence>
<sequence>MTRLGCMTDMWLFAALSDEERTELQRSSVRRLEYKRGESLFSEGDAAEAVFLVTAGRLRLFKLSEDGREITLGYLGLNDLFGEEILFADNRRTFNAEAVEDTRVCACFKKDMEAMLSSHPAMATRVIKVMADRLAQLTEHLADVAIYDARDRLLRTLGRLARQNGEATENGIRLGFRLTHDDLGALIGTSRVMVTNVLKALREEGLVTTDNELRRLVIAPHLLNIETETAPETLSSRRCLCFSEPAV</sequence>
<gene>
    <name evidence="6" type="ORF">V8247_03530</name>
</gene>
<keyword evidence="3" id="KW-0804">Transcription</keyword>
<dbReference type="CDD" id="cd00038">
    <property type="entry name" value="CAP_ED"/>
    <property type="match status" value="1"/>
</dbReference>
<dbReference type="InterPro" id="IPR000595">
    <property type="entry name" value="cNMP-bd_dom"/>
</dbReference>
<keyword evidence="2" id="KW-0238">DNA-binding</keyword>
<dbReference type="PROSITE" id="PS50042">
    <property type="entry name" value="CNMP_BINDING_3"/>
    <property type="match status" value="1"/>
</dbReference>
<dbReference type="RefSeq" id="WP_338738823.1">
    <property type="nucleotide sequence ID" value="NZ_CP146612.1"/>
</dbReference>
<accession>A0ABZ2J563</accession>
<dbReference type="InterPro" id="IPR012318">
    <property type="entry name" value="HTH_CRP"/>
</dbReference>
<dbReference type="SUPFAM" id="SSF51206">
    <property type="entry name" value="cAMP-binding domain-like"/>
    <property type="match status" value="1"/>
</dbReference>
<evidence type="ECO:0000259" key="5">
    <source>
        <dbReference type="PROSITE" id="PS51063"/>
    </source>
</evidence>
<protein>
    <submittedName>
        <fullName evidence="6">Crp/Fnr family transcriptional regulator</fullName>
    </submittedName>
</protein>
<dbReference type="PANTHER" id="PTHR24567">
    <property type="entry name" value="CRP FAMILY TRANSCRIPTIONAL REGULATORY PROTEIN"/>
    <property type="match status" value="1"/>
</dbReference>
<dbReference type="InterPro" id="IPR036390">
    <property type="entry name" value="WH_DNA-bd_sf"/>
</dbReference>
<reference evidence="6 7" key="1">
    <citation type="submission" date="2024-03" db="EMBL/GenBank/DDBJ databases">
        <title>A Dehalogenimonas Isolated from Estuarine Sediments Dihaloeliminates Chlorinated Alkanes.</title>
        <authorList>
            <person name="Yang Y."/>
            <person name="Wang H."/>
        </authorList>
    </citation>
    <scope>NUCLEOTIDE SEQUENCE [LARGE SCALE GENOMIC DNA]</scope>
    <source>
        <strain evidence="6 7">W</strain>
    </source>
</reference>
<keyword evidence="1" id="KW-0805">Transcription regulation</keyword>
<keyword evidence="7" id="KW-1185">Reference proteome</keyword>
<dbReference type="SMART" id="SM00419">
    <property type="entry name" value="HTH_CRP"/>
    <property type="match status" value="1"/>
</dbReference>
<organism evidence="6 7">
    <name type="scientific">Candidatus Dehalogenimonas loeffleri</name>
    <dbReference type="NCBI Taxonomy" id="3127115"/>
    <lineage>
        <taxon>Bacteria</taxon>
        <taxon>Bacillati</taxon>
        <taxon>Chloroflexota</taxon>
        <taxon>Dehalococcoidia</taxon>
        <taxon>Dehalococcoidales</taxon>
        <taxon>Dehalococcoidaceae</taxon>
        <taxon>Dehalogenimonas</taxon>
    </lineage>
</organism>
<evidence type="ECO:0000313" key="6">
    <source>
        <dbReference type="EMBL" id="WWX26048.1"/>
    </source>
</evidence>
<dbReference type="EMBL" id="CP146612">
    <property type="protein sequence ID" value="WWX26048.1"/>
    <property type="molecule type" value="Genomic_DNA"/>
</dbReference>